<organism evidence="3 4">
    <name type="scientific">Streptomyces atratus</name>
    <dbReference type="NCBI Taxonomy" id="1893"/>
    <lineage>
        <taxon>Bacteria</taxon>
        <taxon>Bacillati</taxon>
        <taxon>Actinomycetota</taxon>
        <taxon>Actinomycetes</taxon>
        <taxon>Kitasatosporales</taxon>
        <taxon>Streptomycetaceae</taxon>
        <taxon>Streptomyces</taxon>
    </lineage>
</organism>
<proteinExistence type="predicted"/>
<dbReference type="AlphaFoldDB" id="A0A2Z5JNL1"/>
<dbReference type="PANTHER" id="PTHR30007">
    <property type="entry name" value="PHP DOMAIN PROTEIN"/>
    <property type="match status" value="1"/>
</dbReference>
<dbReference type="Pfam" id="PF01609">
    <property type="entry name" value="DDE_Tnp_1"/>
    <property type="match status" value="1"/>
</dbReference>
<feature type="region of interest" description="Disordered" evidence="1">
    <location>
        <begin position="308"/>
        <end position="348"/>
    </location>
</feature>
<evidence type="ECO:0000313" key="4">
    <source>
        <dbReference type="Proteomes" id="UP000252698"/>
    </source>
</evidence>
<sequence length="389" mass="43561">MPADFPAWARVYAFFRRWHEHGLIAEFHDRLRGTVREREGREAEPTAGIIDAQSVRAAATVPAASRGYDGGKKVPGRKRHIVTDTLGLLLAVAVTAADIGDRDAAAGLLMRLRRLHRDITLVWADGGYTGSLVGWCRDQLALTLEIVKRTDDMAGFVVLPRRWVAERTFAWLMNSRRLARDYETLPATSEAMIRWSMVTRMSRRLGRPRSGFVHFQRQRLSICFSSSWCSASRWVFTRNDGTAAWRVGVQVNVPKRLRLNVLCAPEGIGGCMVDASISRRAAAGHAGDDDERCGADWPRERGLHRRCTDGSRANRRRRHRRHRIDLPTRRGLVRQPPGRQPPQPPVTRAGPQLAALLAEAIKQVTDIHRGTCDVANPISRPCSPEATAK</sequence>
<dbReference type="KEGG" id="sata:C5746_39660"/>
<feature type="domain" description="Transposase IS4-like" evidence="2">
    <location>
        <begin position="44"/>
        <end position="197"/>
    </location>
</feature>
<protein>
    <recommendedName>
        <fullName evidence="2">Transposase IS4-like domain-containing protein</fullName>
    </recommendedName>
</protein>
<dbReference type="PANTHER" id="PTHR30007:SF0">
    <property type="entry name" value="TRANSPOSASE"/>
    <property type="match status" value="1"/>
</dbReference>
<evidence type="ECO:0000256" key="1">
    <source>
        <dbReference type="SAM" id="MobiDB-lite"/>
    </source>
</evidence>
<name>A0A2Z5JNL1_STRAR</name>
<feature type="compositionally biased region" description="Basic residues" evidence="1">
    <location>
        <begin position="313"/>
        <end position="323"/>
    </location>
</feature>
<dbReference type="GO" id="GO:0006313">
    <property type="term" value="P:DNA transposition"/>
    <property type="evidence" value="ECO:0007669"/>
    <property type="project" value="InterPro"/>
</dbReference>
<reference evidence="3 4" key="1">
    <citation type="journal article" date="2018" name="Front. Microbiol.">
        <title>Genome Sequencing of Streptomyces atratus SCSIOZH16 and Activation Production of Nocardamine via Metabolic Engineering.</title>
        <authorList>
            <person name="Li Y."/>
            <person name="Zhang C."/>
            <person name="Liu C."/>
            <person name="Ju J."/>
            <person name="Ma J."/>
        </authorList>
    </citation>
    <scope>NUCLEOTIDE SEQUENCE [LARGE SCALE GENOMIC DNA]</scope>
    <source>
        <strain evidence="3 4">SCSIO_ZH16</strain>
    </source>
</reference>
<dbReference type="NCBIfam" id="NF033580">
    <property type="entry name" value="transpos_IS5_3"/>
    <property type="match status" value="1"/>
</dbReference>
<dbReference type="InterPro" id="IPR002559">
    <property type="entry name" value="Transposase_11"/>
</dbReference>
<evidence type="ECO:0000259" key="2">
    <source>
        <dbReference type="Pfam" id="PF01609"/>
    </source>
</evidence>
<dbReference type="EMBL" id="CP027306">
    <property type="protein sequence ID" value="AXE82026.1"/>
    <property type="molecule type" value="Genomic_DNA"/>
</dbReference>
<accession>A0A2Z5JNL1</accession>
<evidence type="ECO:0000313" key="3">
    <source>
        <dbReference type="EMBL" id="AXE82026.1"/>
    </source>
</evidence>
<dbReference type="GO" id="GO:0004803">
    <property type="term" value="F:transposase activity"/>
    <property type="evidence" value="ECO:0007669"/>
    <property type="project" value="InterPro"/>
</dbReference>
<dbReference type="GO" id="GO:0003677">
    <property type="term" value="F:DNA binding"/>
    <property type="evidence" value="ECO:0007669"/>
    <property type="project" value="InterPro"/>
</dbReference>
<gene>
    <name evidence="3" type="ORF">C5746_39660</name>
</gene>
<dbReference type="Proteomes" id="UP000252698">
    <property type="component" value="Chromosome"/>
</dbReference>